<dbReference type="GO" id="GO:0050808">
    <property type="term" value="P:synapse organization"/>
    <property type="evidence" value="ECO:0007669"/>
    <property type="project" value="TreeGrafter"/>
</dbReference>
<dbReference type="Gene3D" id="1.10.150.50">
    <property type="entry name" value="Transcription Factor, Ets-1"/>
    <property type="match status" value="1"/>
</dbReference>
<dbReference type="PANTHER" id="PTHR12587:SF20">
    <property type="entry name" value="LIPRIN-ALPHA, ISOFORM E"/>
    <property type="match status" value="1"/>
</dbReference>
<dbReference type="InterPro" id="IPR029515">
    <property type="entry name" value="Liprin"/>
</dbReference>
<sequence length="63" mass="7579">MFTPDIFFIRRTSLQFGIACLKRVNYDRKQLEDRRRASDNELSDVLVWSNERVMRWVSTIGLK</sequence>
<reference evidence="2 3" key="1">
    <citation type="submission" date="2020-02" db="EMBL/GenBank/DDBJ databases">
        <authorList>
            <person name="Ferguson B K."/>
        </authorList>
    </citation>
    <scope>NUCLEOTIDE SEQUENCE [LARGE SCALE GENOMIC DNA]</scope>
</reference>
<dbReference type="Proteomes" id="UP000479000">
    <property type="component" value="Unassembled WGS sequence"/>
</dbReference>
<dbReference type="GO" id="GO:0048786">
    <property type="term" value="C:presynaptic active zone"/>
    <property type="evidence" value="ECO:0007669"/>
    <property type="project" value="TreeGrafter"/>
</dbReference>
<keyword evidence="1" id="KW-0677">Repeat</keyword>
<dbReference type="PANTHER" id="PTHR12587">
    <property type="entry name" value="LAR INTERACTING PROTEIN LIP -RELATED PROTEIN"/>
    <property type="match status" value="1"/>
</dbReference>
<dbReference type="EMBL" id="CADCXU010027902">
    <property type="protein sequence ID" value="CAB0014481.1"/>
    <property type="molecule type" value="Genomic_DNA"/>
</dbReference>
<dbReference type="OrthoDB" id="6611596at2759"/>
<protein>
    <recommendedName>
        <fullName evidence="4">SAM domain-containing protein</fullName>
    </recommendedName>
</protein>
<keyword evidence="3" id="KW-1185">Reference proteome</keyword>
<gene>
    <name evidence="2" type="ORF">NTEN_LOCUS18908</name>
</gene>
<feature type="non-terminal residue" evidence="2">
    <location>
        <position position="63"/>
    </location>
</feature>
<evidence type="ECO:0008006" key="4">
    <source>
        <dbReference type="Google" id="ProtNLM"/>
    </source>
</evidence>
<evidence type="ECO:0000313" key="3">
    <source>
        <dbReference type="Proteomes" id="UP000479000"/>
    </source>
</evidence>
<dbReference type="AlphaFoldDB" id="A0A6H5HDT8"/>
<dbReference type="InterPro" id="IPR013761">
    <property type="entry name" value="SAM/pointed_sf"/>
</dbReference>
<name>A0A6H5HDT8_9HEMI</name>
<proteinExistence type="predicted"/>
<accession>A0A6H5HDT8</accession>
<evidence type="ECO:0000256" key="1">
    <source>
        <dbReference type="ARBA" id="ARBA00022737"/>
    </source>
</evidence>
<organism evidence="2 3">
    <name type="scientific">Nesidiocoris tenuis</name>
    <dbReference type="NCBI Taxonomy" id="355587"/>
    <lineage>
        <taxon>Eukaryota</taxon>
        <taxon>Metazoa</taxon>
        <taxon>Ecdysozoa</taxon>
        <taxon>Arthropoda</taxon>
        <taxon>Hexapoda</taxon>
        <taxon>Insecta</taxon>
        <taxon>Pterygota</taxon>
        <taxon>Neoptera</taxon>
        <taxon>Paraneoptera</taxon>
        <taxon>Hemiptera</taxon>
        <taxon>Heteroptera</taxon>
        <taxon>Panheteroptera</taxon>
        <taxon>Cimicomorpha</taxon>
        <taxon>Miridae</taxon>
        <taxon>Dicyphina</taxon>
        <taxon>Nesidiocoris</taxon>
    </lineage>
</organism>
<evidence type="ECO:0000313" key="2">
    <source>
        <dbReference type="EMBL" id="CAB0014481.1"/>
    </source>
</evidence>